<reference evidence="1 2" key="1">
    <citation type="submission" date="2013-03" db="EMBL/GenBank/DDBJ databases">
        <title>The Genome Sequence of Cladophialophora carrionii CBS 160.54.</title>
        <authorList>
            <consortium name="The Broad Institute Genomics Platform"/>
            <person name="Cuomo C."/>
            <person name="de Hoog S."/>
            <person name="Gorbushina A."/>
            <person name="Walker B."/>
            <person name="Young S.K."/>
            <person name="Zeng Q."/>
            <person name="Gargeya S."/>
            <person name="Fitzgerald M."/>
            <person name="Haas B."/>
            <person name="Abouelleil A."/>
            <person name="Allen A.W."/>
            <person name="Alvarado L."/>
            <person name="Arachchi H.M."/>
            <person name="Berlin A.M."/>
            <person name="Chapman S.B."/>
            <person name="Gainer-Dewar J."/>
            <person name="Goldberg J."/>
            <person name="Griggs A."/>
            <person name="Gujja S."/>
            <person name="Hansen M."/>
            <person name="Howarth C."/>
            <person name="Imamovic A."/>
            <person name="Ireland A."/>
            <person name="Larimer J."/>
            <person name="McCowan C."/>
            <person name="Murphy C."/>
            <person name="Pearson M."/>
            <person name="Poon T.W."/>
            <person name="Priest M."/>
            <person name="Roberts A."/>
            <person name="Saif S."/>
            <person name="Shea T."/>
            <person name="Sisk P."/>
            <person name="Sykes S."/>
            <person name="Wortman J."/>
            <person name="Nusbaum C."/>
            <person name="Birren B."/>
        </authorList>
    </citation>
    <scope>NUCLEOTIDE SEQUENCE [LARGE SCALE GENOMIC DNA]</scope>
    <source>
        <strain evidence="1 2">CBS 160.54</strain>
    </source>
</reference>
<dbReference type="Proteomes" id="UP000030678">
    <property type="component" value="Unassembled WGS sequence"/>
</dbReference>
<dbReference type="EMBL" id="KB822697">
    <property type="protein sequence ID" value="ETI29527.1"/>
    <property type="molecule type" value="Genomic_DNA"/>
</dbReference>
<sequence length="281" mass="31980">MCYLNLQHYIHCKHTNAQFRSCWTPATNRIGLENGDHNVLRAEIHSYDRLCGACYCDAVERASEKTGKVISDPWSEWLTPNQLTAHIEFKGSGEVLEAYRDAGKGQPLDVNKDHGGRVIACMFEGGIDREEALRKPRAAFRHRPTHIGMTGHPVPEELQEPLFVLTGDAYDTDYVNDDCDPTTNVKEILPYFSACKQFNGLWSEELNVQHGGVVARCGCGRFDEKLATKQYGESAEPCLLCPSVRSPEDRALLREMVRKITDEWDLALWPFSQRRPRREIR</sequence>
<dbReference type="HOGENOM" id="CLU_927593_0_0_1"/>
<protein>
    <submittedName>
        <fullName evidence="1">Uncharacterized protein</fullName>
    </submittedName>
</protein>
<accession>V9DU39</accession>
<evidence type="ECO:0000313" key="2">
    <source>
        <dbReference type="Proteomes" id="UP000030678"/>
    </source>
</evidence>
<proteinExistence type="predicted"/>
<dbReference type="GeneID" id="19980473"/>
<dbReference type="OrthoDB" id="10444102at2759"/>
<dbReference type="VEuPathDB" id="FungiDB:G647_01980"/>
<organism evidence="1 2">
    <name type="scientific">Cladophialophora carrionii CBS 160.54</name>
    <dbReference type="NCBI Taxonomy" id="1279043"/>
    <lineage>
        <taxon>Eukaryota</taxon>
        <taxon>Fungi</taxon>
        <taxon>Dikarya</taxon>
        <taxon>Ascomycota</taxon>
        <taxon>Pezizomycotina</taxon>
        <taxon>Eurotiomycetes</taxon>
        <taxon>Chaetothyriomycetidae</taxon>
        <taxon>Chaetothyriales</taxon>
        <taxon>Herpotrichiellaceae</taxon>
        <taxon>Cladophialophora</taxon>
    </lineage>
</organism>
<dbReference type="AlphaFoldDB" id="V9DU39"/>
<name>V9DU39_9EURO</name>
<dbReference type="RefSeq" id="XP_008723601.1">
    <property type="nucleotide sequence ID" value="XM_008725379.1"/>
</dbReference>
<evidence type="ECO:0000313" key="1">
    <source>
        <dbReference type="EMBL" id="ETI29527.1"/>
    </source>
</evidence>
<gene>
    <name evidence="1" type="ORF">G647_01980</name>
</gene>